<protein>
    <submittedName>
        <fullName evidence="2">Cadherin-related family member 5</fullName>
    </submittedName>
</protein>
<dbReference type="RefSeq" id="XP_042638046.1">
    <property type="nucleotide sequence ID" value="XM_042782112.1"/>
</dbReference>
<dbReference type="Proteomes" id="UP000694850">
    <property type="component" value="Unplaced"/>
</dbReference>
<reference evidence="2" key="1">
    <citation type="submission" date="2025-08" db="UniProtKB">
        <authorList>
            <consortium name="RefSeq"/>
        </authorList>
    </citation>
    <scope>IDENTIFICATION</scope>
</reference>
<accession>A0AC54ZDE3</accession>
<organism evidence="1 2">
    <name type="scientific">Orycteropus afer afer</name>
    <dbReference type="NCBI Taxonomy" id="1230840"/>
    <lineage>
        <taxon>Eukaryota</taxon>
        <taxon>Metazoa</taxon>
        <taxon>Chordata</taxon>
        <taxon>Craniata</taxon>
        <taxon>Vertebrata</taxon>
        <taxon>Euteleostomi</taxon>
        <taxon>Mammalia</taxon>
        <taxon>Eutheria</taxon>
        <taxon>Afrotheria</taxon>
        <taxon>Tubulidentata</taxon>
        <taxon>Orycteropodidae</taxon>
        <taxon>Orycteropus</taxon>
    </lineage>
</organism>
<evidence type="ECO:0000313" key="2">
    <source>
        <dbReference type="RefSeq" id="XP_042638046.1"/>
    </source>
</evidence>
<gene>
    <name evidence="2" type="primary">CDHR5</name>
</gene>
<evidence type="ECO:0000313" key="1">
    <source>
        <dbReference type="Proteomes" id="UP000694850"/>
    </source>
</evidence>
<proteinExistence type="predicted"/>
<sequence>MASSPPAALLLLPLLLLLPGSTAPPAPPRALRHSDGTFTSELSRLRESARLQRLLQGLVGKRSEQHAENSRTRPRTVEGRFCLLWSQAPALRDCSSGSSLQDTPEDTPESGLVWGRAASPAQVWACSVDKTFLEIEENKTITEPLVTIHVPEGQQVTLGPSSTPSTFQIRNRQLFLNVIPDFESNPLLQAHLECRRGDVVVTQLRVFVSVLDINDNAPTFLFTTKVTNVSEDTRVSSIVIPETELEAQDQDKDDTLFYTLQEVTPDATGFFSLVGVNRPALRLDKRLDFDKCRSLTYQLLARDTEEEGIQPSHTATATLTLSVLPADLRPPWFLPCDYSDNYVCIQAQYHGAVPTGHKLTDPLTLRPGPIYAVDGDRGLNQPIAYSILDGNQGGVFFINKSSGNLTLTTGILSPMTFRLLVKGEQADLAKYSVTQVSVEARETHGSLPHFPQSLYHGTVALGLGAGAPVKDTANPSQPLRVQAQDPDFPEFNSAITYRVTNHSSFRMEGEVVLTTITLRQMETFYIEVEAKNTVTSATVTTVVAIQAQDQEPTPTGPPRPPTPSEAGRTTRPPSSTTSEGARPPGPSQGPSTTSPGGGPHPPSGTTGRPPDSSTPRGPSTVGTSISPPPATSSSGGSAPTPELRTSRPTFPGPSRTPGPSQGPSTTSPGGGPHPPSGTTGRPPDSPTPGVPSSAGTSISPPPATSSSGGSAPTPELRTSRPTSPGPSRTPGPSQGPSTTSSGVGTGPHPPSGTTGRPPGSPTPGVPFPAGTSTSPAPATLSSGGSATTLEPGTSRLTSPGPSSTPGSSGVPGSGGGGTEGGGLPDGGRAEDRRFTVVEMGVLGGVLGALLLLALLALTILLYKQYGHRFKCSSREALEPQPGGFDNLAFAADSEANWEAAPDPGLDPDPDPDPDLAEALAPAALPRTPPSLTPTSPEPTSPAPLAAAPAGDSPAAMRSILTKERRPEGGYKAVWFGEDIGAEADVVVLNVSGLDDAGDSGSEGSSLEDAPGPAGGPHDEPGAESTYI</sequence>
<name>A0AC54ZDE3_ORYAF</name>
<keyword evidence="1" id="KW-1185">Reference proteome</keyword>